<reference evidence="2 3" key="1">
    <citation type="journal article" date="2020" name="Phytopathology">
        <title>Genome Sequence Resources of Colletotrichum truncatum, C. plurivorum, C. musicola, and C. sojae: Four Species Pathogenic to Soybean (Glycine max).</title>
        <authorList>
            <person name="Rogerio F."/>
            <person name="Boufleur T.R."/>
            <person name="Ciampi-Guillardi M."/>
            <person name="Sukno S.A."/>
            <person name="Thon M.R."/>
            <person name="Massola Junior N.S."/>
            <person name="Baroncelli R."/>
        </authorList>
    </citation>
    <scope>NUCLEOTIDE SEQUENCE [LARGE SCALE GENOMIC DNA]</scope>
    <source>
        <strain evidence="2 3">LFN0009</strain>
    </source>
</reference>
<feature type="non-terminal residue" evidence="2">
    <location>
        <position position="179"/>
    </location>
</feature>
<organism evidence="2 3">
    <name type="scientific">Colletotrichum sojae</name>
    <dbReference type="NCBI Taxonomy" id="2175907"/>
    <lineage>
        <taxon>Eukaryota</taxon>
        <taxon>Fungi</taxon>
        <taxon>Dikarya</taxon>
        <taxon>Ascomycota</taxon>
        <taxon>Pezizomycotina</taxon>
        <taxon>Sordariomycetes</taxon>
        <taxon>Hypocreomycetidae</taxon>
        <taxon>Glomerellales</taxon>
        <taxon>Glomerellaceae</taxon>
        <taxon>Colletotrichum</taxon>
        <taxon>Colletotrichum orchidearum species complex</taxon>
    </lineage>
</organism>
<keyword evidence="3" id="KW-1185">Reference proteome</keyword>
<comment type="caution">
    <text evidence="2">The sequence shown here is derived from an EMBL/GenBank/DDBJ whole genome shotgun (WGS) entry which is preliminary data.</text>
</comment>
<name>A0A8H6IK13_9PEZI</name>
<dbReference type="EMBL" id="WIGN01001064">
    <property type="protein sequence ID" value="KAF6781064.1"/>
    <property type="molecule type" value="Genomic_DNA"/>
</dbReference>
<evidence type="ECO:0000313" key="3">
    <source>
        <dbReference type="Proteomes" id="UP000652219"/>
    </source>
</evidence>
<sequence>MPAVQLHEKRKRNADDGGARQAATKKRMRPLAVDAPDITLVEGASVRERARPFLLTVAKMPLDVLDTTWTIGRNRQLHRGHVDNLREVFKKGGLERRAPENRIVVLCSAKDVQRARAASIPPDDGEGDGDPSFMHWADVNHGKAEVMAGQHRIEALREYVKETRAPDSELWWTCELYDK</sequence>
<accession>A0A8H6IK13</accession>
<protein>
    <submittedName>
        <fullName evidence="2">Uncharacterized protein</fullName>
    </submittedName>
</protein>
<gene>
    <name evidence="2" type="ORF">CSOJ01_16104</name>
</gene>
<dbReference type="AlphaFoldDB" id="A0A8H6IK13"/>
<evidence type="ECO:0000256" key="1">
    <source>
        <dbReference type="SAM" id="MobiDB-lite"/>
    </source>
</evidence>
<evidence type="ECO:0000313" key="2">
    <source>
        <dbReference type="EMBL" id="KAF6781064.1"/>
    </source>
</evidence>
<feature type="region of interest" description="Disordered" evidence="1">
    <location>
        <begin position="1"/>
        <end position="28"/>
    </location>
</feature>
<proteinExistence type="predicted"/>
<dbReference type="Proteomes" id="UP000652219">
    <property type="component" value="Unassembled WGS sequence"/>
</dbReference>